<evidence type="ECO:0000313" key="4">
    <source>
        <dbReference type="EMBL" id="KAA8568963.1"/>
    </source>
</evidence>
<dbReference type="InterPro" id="IPR029058">
    <property type="entry name" value="AB_hydrolase_fold"/>
</dbReference>
<feature type="region of interest" description="Disordered" evidence="1">
    <location>
        <begin position="440"/>
        <end position="463"/>
    </location>
</feature>
<evidence type="ECO:0000259" key="3">
    <source>
        <dbReference type="Pfam" id="PF07859"/>
    </source>
</evidence>
<proteinExistence type="predicted"/>
<feature type="region of interest" description="Disordered" evidence="1">
    <location>
        <begin position="175"/>
        <end position="231"/>
    </location>
</feature>
<sequence>MKATIWRGLMAIGMKFHHFADPKPPAPNFKIRIPSRLCPRGGYFNLIFYLPPSYLSGSEEDEYRYPVVVNYHGGGFTLGTGTDDARWASAVIHTVDAVFVSVEYRLAPEYPFSVGVEDGTDAVIYLASHAEELRLDPHRMALSGFSAGGNFAFTVPLMLHDLQNDAGKRTLADLTSSTTNADGTPCTNTSRQDLNEIKDGSSTPATSSSSHLRPNPLKDTQSRNQSTTSIAKIPSLEPTALEITQEIPSLTLLAIVSFYPPTDFRQTRDAKRATNPAPEKNLPPMLTRLFDESYMSPIDSIDLRDPYLSPAAATDAFLRAAYPQDIVLYTCEYDMLNAEGIAFGERLSSAAIGKSVKGGLINCVPHAFDKKPNPISFPKAADRCYEEACAELARVFGSGTTSAEDRKQLGKSKVVDRFEEQDKIVGVSGKARDLIDNTSLAEGRRESGMADNHGGVEGGGEGSAVGEREALRRLLFRDVSCEELGPCQISSFSRFPSFPFPLDSSFHGTRSRFTFRRKGGQTISRSPVTSQRKTSGAQDRIFIWSLIRYLLFLLPIYMYICMYVYIYIYIYVCIYVCVYICMYIYMYVCIYVCIYICMAEHSMAEQGTKRHDTIRYDMIRHTTMIFSNVG</sequence>
<keyword evidence="2" id="KW-0812">Transmembrane</keyword>
<dbReference type="InterPro" id="IPR013094">
    <property type="entry name" value="AB_hydrolase_3"/>
</dbReference>
<evidence type="ECO:0000313" key="5">
    <source>
        <dbReference type="Proteomes" id="UP000322873"/>
    </source>
</evidence>
<feature type="domain" description="Alpha/beta hydrolase fold-3" evidence="3">
    <location>
        <begin position="68"/>
        <end position="164"/>
    </location>
</feature>
<keyword evidence="2" id="KW-0472">Membrane</keyword>
<evidence type="ECO:0000256" key="1">
    <source>
        <dbReference type="SAM" id="MobiDB-lite"/>
    </source>
</evidence>
<dbReference type="Proteomes" id="UP000322873">
    <property type="component" value="Unassembled WGS sequence"/>
</dbReference>
<keyword evidence="2" id="KW-1133">Transmembrane helix</keyword>
<dbReference type="InterPro" id="IPR050466">
    <property type="entry name" value="Carboxylest/Gibb_receptor"/>
</dbReference>
<dbReference type="EMBL" id="VICG01000009">
    <property type="protein sequence ID" value="KAA8568963.1"/>
    <property type="molecule type" value="Genomic_DNA"/>
</dbReference>
<keyword evidence="5" id="KW-1185">Reference proteome</keyword>
<evidence type="ECO:0000256" key="2">
    <source>
        <dbReference type="SAM" id="Phobius"/>
    </source>
</evidence>
<name>A0A5M9JKP7_MONFR</name>
<dbReference type="GO" id="GO:0016787">
    <property type="term" value="F:hydrolase activity"/>
    <property type="evidence" value="ECO:0007669"/>
    <property type="project" value="InterPro"/>
</dbReference>
<feature type="compositionally biased region" description="Polar residues" evidence="1">
    <location>
        <begin position="175"/>
        <end position="192"/>
    </location>
</feature>
<dbReference type="SUPFAM" id="SSF53474">
    <property type="entry name" value="alpha/beta-Hydrolases"/>
    <property type="match status" value="1"/>
</dbReference>
<gene>
    <name evidence="4" type="ORF">EYC84_007936</name>
</gene>
<organism evidence="4 5">
    <name type="scientific">Monilinia fructicola</name>
    <name type="common">Brown rot fungus</name>
    <name type="synonym">Ciboria fructicola</name>
    <dbReference type="NCBI Taxonomy" id="38448"/>
    <lineage>
        <taxon>Eukaryota</taxon>
        <taxon>Fungi</taxon>
        <taxon>Dikarya</taxon>
        <taxon>Ascomycota</taxon>
        <taxon>Pezizomycotina</taxon>
        <taxon>Leotiomycetes</taxon>
        <taxon>Helotiales</taxon>
        <taxon>Sclerotiniaceae</taxon>
        <taxon>Monilinia</taxon>
    </lineage>
</organism>
<dbReference type="PANTHER" id="PTHR23024">
    <property type="entry name" value="ARYLACETAMIDE DEACETYLASE"/>
    <property type="match status" value="1"/>
</dbReference>
<feature type="compositionally biased region" description="Low complexity" evidence="1">
    <location>
        <begin position="201"/>
        <end position="210"/>
    </location>
</feature>
<feature type="transmembrane region" description="Helical" evidence="2">
    <location>
        <begin position="541"/>
        <end position="560"/>
    </location>
</feature>
<reference evidence="4 5" key="1">
    <citation type="submission" date="2019-06" db="EMBL/GenBank/DDBJ databases">
        <title>Genome Sequence of the Brown Rot Fungal Pathogen Monilinia fructicola.</title>
        <authorList>
            <person name="De Miccolis Angelini R.M."/>
            <person name="Landi L."/>
            <person name="Abate D."/>
            <person name="Pollastro S."/>
            <person name="Romanazzi G."/>
            <person name="Faretra F."/>
        </authorList>
    </citation>
    <scope>NUCLEOTIDE SEQUENCE [LARGE SCALE GENOMIC DNA]</scope>
    <source>
        <strain evidence="4 5">Mfrc123</strain>
    </source>
</reference>
<accession>A0A5M9JKP7</accession>
<protein>
    <recommendedName>
        <fullName evidence="3">Alpha/beta hydrolase fold-3 domain-containing protein</fullName>
    </recommendedName>
</protein>
<dbReference type="PANTHER" id="PTHR23024:SF600">
    <property type="entry name" value="PUTATIVE (AFU_ORTHOLOGUE AFUA_1G02580)-RELATED"/>
    <property type="match status" value="1"/>
</dbReference>
<dbReference type="Pfam" id="PF07859">
    <property type="entry name" value="Abhydrolase_3"/>
    <property type="match status" value="2"/>
</dbReference>
<comment type="caution">
    <text evidence="4">The sequence shown here is derived from an EMBL/GenBank/DDBJ whole genome shotgun (WGS) entry which is preliminary data.</text>
</comment>
<dbReference type="Gene3D" id="3.40.50.1820">
    <property type="entry name" value="alpha/beta hydrolase"/>
    <property type="match status" value="1"/>
</dbReference>
<dbReference type="AlphaFoldDB" id="A0A5M9JKP7"/>
<feature type="compositionally biased region" description="Polar residues" evidence="1">
    <location>
        <begin position="218"/>
        <end position="230"/>
    </location>
</feature>
<dbReference type="VEuPathDB" id="FungiDB:MFRU_017g01280"/>
<feature type="transmembrane region" description="Helical" evidence="2">
    <location>
        <begin position="566"/>
        <end position="597"/>
    </location>
</feature>
<feature type="domain" description="Alpha/beta hydrolase fold-3" evidence="3">
    <location>
        <begin position="250"/>
        <end position="368"/>
    </location>
</feature>